<feature type="domain" description="ABC-type glycine betaine transport system substrate-binding" evidence="2">
    <location>
        <begin position="45"/>
        <end position="311"/>
    </location>
</feature>
<sequence length="316" mass="34884">MSIGRFLKLTGVGLIAALTLLGCGTSTSNQSAANGSTGPEQYPIKEINIASQAQSEAIIVDNMLKEIIESKTPIKVKLQETSGGSALTHSLMEKNNIQVYFGYDGTELDKVFHLKYTAGEFVGHPDAVSKYVKDNELKRFGIWVSPSLGFQDTYAIAVKEDVATKDHLKTFSDCAPYAKNWIFATDPDVISDVMPGFEKAYPNLKFKRVISMDYNLMYQALADNSVQAIMAFSTDGRLTKLKEVPLTDNKNYFPPYNGIVLIKNDVVQKDHLDAVLAKLWGSISTSEMTHMNELVDVEKADPAKVAHDFLTRKGII</sequence>
<dbReference type="PROSITE" id="PS51257">
    <property type="entry name" value="PROKAR_LIPOPROTEIN"/>
    <property type="match status" value="1"/>
</dbReference>
<evidence type="ECO:0000313" key="3">
    <source>
        <dbReference type="EMBL" id="CAA7600630.1"/>
    </source>
</evidence>
<dbReference type="Proteomes" id="UP000836597">
    <property type="component" value="Chromosome"/>
</dbReference>
<accession>A0A8S0X480</accession>
<dbReference type="Proteomes" id="UP001071230">
    <property type="component" value="Unassembled WGS sequence"/>
</dbReference>
<dbReference type="Pfam" id="PF04069">
    <property type="entry name" value="OpuAC"/>
    <property type="match status" value="1"/>
</dbReference>
<name>A0A8S0X480_9FIRM</name>
<dbReference type="KEGG" id="aacx:DEACI_1283"/>
<evidence type="ECO:0000313" key="5">
    <source>
        <dbReference type="Proteomes" id="UP001071230"/>
    </source>
</evidence>
<dbReference type="InterPro" id="IPR007210">
    <property type="entry name" value="ABC_Gly_betaine_transp_sub-bd"/>
</dbReference>
<keyword evidence="5" id="KW-1185">Reference proteome</keyword>
<reference evidence="4" key="1">
    <citation type="submission" date="2014-11" db="EMBL/GenBank/DDBJ databases">
        <authorList>
            <person name="Hornung B.V."/>
        </authorList>
    </citation>
    <scope>NUCLEOTIDE SEQUENCE</scope>
    <source>
        <strain evidence="4">INE</strain>
    </source>
</reference>
<dbReference type="SUPFAM" id="SSF53850">
    <property type="entry name" value="Periplasmic binding protein-like II"/>
    <property type="match status" value="1"/>
</dbReference>
<evidence type="ECO:0000256" key="1">
    <source>
        <dbReference type="SAM" id="SignalP"/>
    </source>
</evidence>
<dbReference type="AlphaFoldDB" id="A0A8S0X480"/>
<reference evidence="3" key="2">
    <citation type="submission" date="2020-01" db="EMBL/GenBank/DDBJ databases">
        <authorList>
            <person name="Hornung B."/>
        </authorList>
    </citation>
    <scope>NUCLEOTIDE SEQUENCE</scope>
    <source>
        <strain evidence="3">PacBioINE</strain>
    </source>
</reference>
<keyword evidence="1" id="KW-0732">Signal</keyword>
<dbReference type="GO" id="GO:0043190">
    <property type="term" value="C:ATP-binding cassette (ABC) transporter complex"/>
    <property type="evidence" value="ECO:0007669"/>
    <property type="project" value="InterPro"/>
</dbReference>
<dbReference type="GO" id="GO:0022857">
    <property type="term" value="F:transmembrane transporter activity"/>
    <property type="evidence" value="ECO:0007669"/>
    <property type="project" value="InterPro"/>
</dbReference>
<dbReference type="EMBL" id="LR746496">
    <property type="protein sequence ID" value="CAA7600630.1"/>
    <property type="molecule type" value="Genomic_DNA"/>
</dbReference>
<evidence type="ECO:0000259" key="2">
    <source>
        <dbReference type="Pfam" id="PF04069"/>
    </source>
</evidence>
<dbReference type="EMBL" id="CDGJ01000132">
    <property type="protein sequence ID" value="CEJ09411.1"/>
    <property type="molecule type" value="Genomic_DNA"/>
</dbReference>
<dbReference type="Gene3D" id="3.40.190.10">
    <property type="entry name" value="Periplasmic binding protein-like II"/>
    <property type="match status" value="1"/>
</dbReference>
<dbReference type="RefSeq" id="WP_240984278.1">
    <property type="nucleotide sequence ID" value="NZ_CDGJ01000132.1"/>
</dbReference>
<gene>
    <name evidence="3" type="ORF">DEACI_1283</name>
    <name evidence="4" type="ORF">DEACI_3895</name>
</gene>
<protein>
    <submittedName>
        <fullName evidence="3">Substrate binding domain of ABC-type glycine betaine transport system</fullName>
    </submittedName>
    <submittedName>
        <fullName evidence="4">Substrate-binding region of ABC-type glycine betaine transport system</fullName>
    </submittedName>
</protein>
<dbReference type="Gene3D" id="3.40.190.120">
    <property type="entry name" value="Osmoprotection protein (prox), domain 2"/>
    <property type="match status" value="1"/>
</dbReference>
<feature type="chain" id="PRO_5035943015" evidence="1">
    <location>
        <begin position="33"/>
        <end position="316"/>
    </location>
</feature>
<proteinExistence type="predicted"/>
<feature type="signal peptide" evidence="1">
    <location>
        <begin position="1"/>
        <end position="32"/>
    </location>
</feature>
<organism evidence="3">
    <name type="scientific">Acididesulfobacillus acetoxydans</name>
    <dbReference type="NCBI Taxonomy" id="1561005"/>
    <lineage>
        <taxon>Bacteria</taxon>
        <taxon>Bacillati</taxon>
        <taxon>Bacillota</taxon>
        <taxon>Clostridia</taxon>
        <taxon>Eubacteriales</taxon>
        <taxon>Peptococcaceae</taxon>
        <taxon>Acididesulfobacillus</taxon>
    </lineage>
</organism>
<evidence type="ECO:0000313" key="4">
    <source>
        <dbReference type="EMBL" id="CEJ09411.1"/>
    </source>
</evidence>